<dbReference type="Pfam" id="PF25210">
    <property type="entry name" value="Kelch_FKB95"/>
    <property type="match status" value="1"/>
</dbReference>
<evidence type="ECO:0000313" key="3">
    <source>
        <dbReference type="Proteomes" id="UP000030689"/>
    </source>
</evidence>
<dbReference type="InterPro" id="IPR050354">
    <property type="entry name" value="F-box/kelch-repeat_ARATH"/>
</dbReference>
<gene>
    <name evidence="2" type="ORF">EUTSA_v10029517mg</name>
</gene>
<dbReference type="KEGG" id="eus:EUTSA_v10029517mg"/>
<accession>V4KKJ4</accession>
<organism evidence="2 3">
    <name type="scientific">Eutrema salsugineum</name>
    <name type="common">Saltwater cress</name>
    <name type="synonym">Sisymbrium salsugineum</name>
    <dbReference type="NCBI Taxonomy" id="72664"/>
    <lineage>
        <taxon>Eukaryota</taxon>
        <taxon>Viridiplantae</taxon>
        <taxon>Streptophyta</taxon>
        <taxon>Embryophyta</taxon>
        <taxon>Tracheophyta</taxon>
        <taxon>Spermatophyta</taxon>
        <taxon>Magnoliopsida</taxon>
        <taxon>eudicotyledons</taxon>
        <taxon>Gunneridae</taxon>
        <taxon>Pentapetalae</taxon>
        <taxon>rosids</taxon>
        <taxon>malvids</taxon>
        <taxon>Brassicales</taxon>
        <taxon>Brassicaceae</taxon>
        <taxon>Eutremeae</taxon>
        <taxon>Eutrema</taxon>
    </lineage>
</organism>
<dbReference type="Pfam" id="PF01344">
    <property type="entry name" value="Kelch_1"/>
    <property type="match status" value="1"/>
</dbReference>
<dbReference type="Pfam" id="PF00646">
    <property type="entry name" value="F-box"/>
    <property type="match status" value="1"/>
</dbReference>
<dbReference type="Gramene" id="ESQ38395">
    <property type="protein sequence ID" value="ESQ38395"/>
    <property type="gene ID" value="EUTSA_v10029517mg"/>
</dbReference>
<dbReference type="InterPro" id="IPR006652">
    <property type="entry name" value="Kelch_1"/>
</dbReference>
<feature type="domain" description="F-box" evidence="1">
    <location>
        <begin position="7"/>
        <end position="53"/>
    </location>
</feature>
<dbReference type="PROSITE" id="PS50181">
    <property type="entry name" value="FBOX"/>
    <property type="match status" value="1"/>
</dbReference>
<dbReference type="PANTHER" id="PTHR24414:SF184">
    <property type="entry name" value="GALACTOSE OXIDASE_KELCH REPEAT SUPERFAMILY PROTEIN"/>
    <property type="match status" value="1"/>
</dbReference>
<dbReference type="SUPFAM" id="SSF117281">
    <property type="entry name" value="Kelch motif"/>
    <property type="match status" value="1"/>
</dbReference>
<dbReference type="STRING" id="72664.V4KKJ4"/>
<dbReference type="SMART" id="SM00256">
    <property type="entry name" value="FBOX"/>
    <property type="match status" value="1"/>
</dbReference>
<dbReference type="OMA" id="FTYEGRT"/>
<dbReference type="AlphaFoldDB" id="V4KKJ4"/>
<dbReference type="PANTHER" id="PTHR24414">
    <property type="entry name" value="F-BOX/KELCH-REPEAT PROTEIN SKIP4"/>
    <property type="match status" value="1"/>
</dbReference>
<proteinExistence type="predicted"/>
<dbReference type="InterPro" id="IPR015915">
    <property type="entry name" value="Kelch-typ_b-propeller"/>
</dbReference>
<dbReference type="InterPro" id="IPR057499">
    <property type="entry name" value="Kelch_FKB95"/>
</dbReference>
<dbReference type="InterPro" id="IPR036047">
    <property type="entry name" value="F-box-like_dom_sf"/>
</dbReference>
<reference evidence="2 3" key="1">
    <citation type="journal article" date="2013" name="Front. Plant Sci.">
        <title>The Reference Genome of the Halophytic Plant Eutrema salsugineum.</title>
        <authorList>
            <person name="Yang R."/>
            <person name="Jarvis D.E."/>
            <person name="Chen H."/>
            <person name="Beilstein M.A."/>
            <person name="Grimwood J."/>
            <person name="Jenkins J."/>
            <person name="Shu S."/>
            <person name="Prochnik S."/>
            <person name="Xin M."/>
            <person name="Ma C."/>
            <person name="Schmutz J."/>
            <person name="Wing R.A."/>
            <person name="Mitchell-Olds T."/>
            <person name="Schumaker K.S."/>
            <person name="Wang X."/>
        </authorList>
    </citation>
    <scope>NUCLEOTIDE SEQUENCE [LARGE SCALE GENOMIC DNA]</scope>
</reference>
<feature type="non-terminal residue" evidence="2">
    <location>
        <position position="1"/>
    </location>
</feature>
<dbReference type="EMBL" id="KI517537">
    <property type="protein sequence ID" value="ESQ38395.1"/>
    <property type="molecule type" value="Genomic_DNA"/>
</dbReference>
<evidence type="ECO:0000259" key="1">
    <source>
        <dbReference type="PROSITE" id="PS50181"/>
    </source>
</evidence>
<dbReference type="CDD" id="cd22152">
    <property type="entry name" value="F-box_AtAFR-like"/>
    <property type="match status" value="1"/>
</dbReference>
<dbReference type="Proteomes" id="UP000030689">
    <property type="component" value="Unassembled WGS sequence"/>
</dbReference>
<dbReference type="SUPFAM" id="SSF81383">
    <property type="entry name" value="F-box domain"/>
    <property type="match status" value="1"/>
</dbReference>
<protein>
    <recommendedName>
        <fullName evidence="1">F-box domain-containing protein</fullName>
    </recommendedName>
</protein>
<evidence type="ECO:0000313" key="2">
    <source>
        <dbReference type="EMBL" id="ESQ38395.1"/>
    </source>
</evidence>
<sequence>GREGAATALITSLPYDLIVDIVARVPRSYYPIISLVSKSFQTLVASPELYKRRSSLGCTEHRLYAVLYSSKTDEYYLCILRRRVYSNRLVIIQSLPRMPSCGMYVAVGSKIYVVGGNYRRESTSSVLSIDCRSHTVQRISDTPMYLGYNKVADTIDENKNAYLNKPIWTWTAQFTLLEVGYLLTYSVVMEDKIYIRDKSNNFVYEPKESKWELEDVLNSKHWENACVIDDVLYYYDVKKKKFRAYDPKQRCWRVVKGVEELVSKMTNSWWLNTVSYDGKLAMFFEKYHDAEKAVT</sequence>
<keyword evidence="3" id="KW-1185">Reference proteome</keyword>
<dbReference type="eggNOG" id="KOG1072">
    <property type="taxonomic scope" value="Eukaryota"/>
</dbReference>
<dbReference type="InterPro" id="IPR001810">
    <property type="entry name" value="F-box_dom"/>
</dbReference>
<dbReference type="Gene3D" id="2.120.10.80">
    <property type="entry name" value="Kelch-type beta propeller"/>
    <property type="match status" value="1"/>
</dbReference>
<name>V4KKJ4_EUTSA</name>